<gene>
    <name evidence="2" type="ORF">COLO4_09372</name>
</gene>
<accession>A0A1R3KCB0</accession>
<dbReference type="InterPro" id="IPR001810">
    <property type="entry name" value="F-box_dom"/>
</dbReference>
<dbReference type="InterPro" id="IPR036047">
    <property type="entry name" value="F-box-like_dom_sf"/>
</dbReference>
<dbReference type="SMART" id="SM00256">
    <property type="entry name" value="FBOX"/>
    <property type="match status" value="2"/>
</dbReference>
<dbReference type="CDD" id="cd22157">
    <property type="entry name" value="F-box_AtFBW1-like"/>
    <property type="match status" value="1"/>
</dbReference>
<comment type="caution">
    <text evidence="2">The sequence shown here is derived from an EMBL/GenBank/DDBJ whole genome shotgun (WGS) entry which is preliminary data.</text>
</comment>
<sequence>MNHINDLMAKTKESSSNQISCTFTDKLPIEIQAKILSRLAPRDLVRSKGVCKSWLALIQDPTFIPSRLQTYQVPHEDILLRLPATSLTQFECVCKAWRTLIRDPTFITSYSKQKLSSFVTKVEAYKTTSTWMLDQDSRYSVTLVRFINGACLWLGVGIKEGEGDDMRSQPYMILSYKFEEDVVQETTVPVTFESDRTPRIREYEDSVSLISVDVDEGRFNVWVMKEFGVAESWVKQLTIQVKGEIKSEIMDDFDFGYRRKHEIMDDFQVIGFRNNGQVLLVHTYYSSKRGLDIRVIWYDTKSKNTEEHGLSCEFEPDGILINFKGWVVIFGHLHGRLSYSLRKSSWKSIGKENPGWKPFEPILVQIPDLFFNGASHWLAKEVRKSAPSSKKKHFIMSFNYEEEVFQEIMLPNHCNFIREYRSILSITEYRNSLTLVTYDYDYESNNIVYQIWVMKEYGAADSWVQQFSIELPDLNLFSLINFEDDDEVILLDDHYCIKEESERLFRYNTKSKRRQDLGFYPVRQAIRWKESIVSLPGMIGI</sequence>
<dbReference type="Proteomes" id="UP000187203">
    <property type="component" value="Unassembled WGS sequence"/>
</dbReference>
<dbReference type="Pfam" id="PF07734">
    <property type="entry name" value="FBA_1"/>
    <property type="match status" value="1"/>
</dbReference>
<feature type="domain" description="F-box" evidence="1">
    <location>
        <begin position="21"/>
        <end position="68"/>
    </location>
</feature>
<name>A0A1R3KCB0_9ROSI</name>
<dbReference type="InterPro" id="IPR017451">
    <property type="entry name" value="F-box-assoc_interact_dom"/>
</dbReference>
<evidence type="ECO:0000313" key="3">
    <source>
        <dbReference type="Proteomes" id="UP000187203"/>
    </source>
</evidence>
<dbReference type="Pfam" id="PF00646">
    <property type="entry name" value="F-box"/>
    <property type="match status" value="1"/>
</dbReference>
<evidence type="ECO:0000259" key="1">
    <source>
        <dbReference type="PROSITE" id="PS50181"/>
    </source>
</evidence>
<dbReference type="PANTHER" id="PTHR31672">
    <property type="entry name" value="BNACNNG10540D PROTEIN"/>
    <property type="match status" value="1"/>
</dbReference>
<dbReference type="AlphaFoldDB" id="A0A1R3KCB0"/>
<dbReference type="Pfam" id="PF12937">
    <property type="entry name" value="F-box-like"/>
    <property type="match status" value="1"/>
</dbReference>
<evidence type="ECO:0000313" key="2">
    <source>
        <dbReference type="EMBL" id="OMP04715.1"/>
    </source>
</evidence>
<dbReference type="InterPro" id="IPR050796">
    <property type="entry name" value="SCF_F-box_component"/>
</dbReference>
<dbReference type="EMBL" id="AWUE01014229">
    <property type="protein sequence ID" value="OMP04715.1"/>
    <property type="molecule type" value="Genomic_DNA"/>
</dbReference>
<proteinExistence type="predicted"/>
<dbReference type="Gene3D" id="1.20.1280.50">
    <property type="match status" value="2"/>
</dbReference>
<dbReference type="SUPFAM" id="SSF81383">
    <property type="entry name" value="F-box domain"/>
    <property type="match status" value="2"/>
</dbReference>
<dbReference type="NCBIfam" id="TIGR01640">
    <property type="entry name" value="F_box_assoc_1"/>
    <property type="match status" value="1"/>
</dbReference>
<dbReference type="PANTHER" id="PTHR31672:SF13">
    <property type="entry name" value="F-BOX PROTEIN CPR30-LIKE"/>
    <property type="match status" value="1"/>
</dbReference>
<dbReference type="InterPro" id="IPR006527">
    <property type="entry name" value="F-box-assoc_dom_typ1"/>
</dbReference>
<reference evidence="3" key="1">
    <citation type="submission" date="2013-09" db="EMBL/GenBank/DDBJ databases">
        <title>Corchorus olitorius genome sequencing.</title>
        <authorList>
            <person name="Alam M."/>
            <person name="Haque M.S."/>
            <person name="Islam M.S."/>
            <person name="Emdad E.M."/>
            <person name="Islam M.M."/>
            <person name="Ahmed B."/>
            <person name="Halim A."/>
            <person name="Hossen Q.M.M."/>
            <person name="Hossain M.Z."/>
            <person name="Ahmed R."/>
            <person name="Khan M.M."/>
            <person name="Islam R."/>
            <person name="Rashid M.M."/>
            <person name="Khan S.A."/>
            <person name="Rahman M.S."/>
            <person name="Alam M."/>
            <person name="Yahiya A.S."/>
            <person name="Khan M.S."/>
            <person name="Azam M.S."/>
            <person name="Haque T."/>
            <person name="Lashkar M.Z.H."/>
            <person name="Akhand A.I."/>
            <person name="Morshed G."/>
            <person name="Roy S."/>
            <person name="Uddin K.S."/>
            <person name="Rabeya T."/>
            <person name="Hossain A.S."/>
            <person name="Chowdhury A."/>
            <person name="Snigdha A.R."/>
            <person name="Mortoza M.S."/>
            <person name="Matin S.A."/>
            <person name="Hoque S.M.E."/>
            <person name="Islam M.K."/>
            <person name="Roy D.K."/>
            <person name="Haider R."/>
            <person name="Moosa M.M."/>
            <person name="Elias S.M."/>
            <person name="Hasan A.M."/>
            <person name="Jahan S."/>
            <person name="Shafiuddin M."/>
            <person name="Mahmood N."/>
            <person name="Shommy N.S."/>
        </authorList>
    </citation>
    <scope>NUCLEOTIDE SEQUENCE [LARGE SCALE GENOMIC DNA]</scope>
    <source>
        <strain evidence="3">cv. O-4</strain>
    </source>
</reference>
<organism evidence="2 3">
    <name type="scientific">Corchorus olitorius</name>
    <dbReference type="NCBI Taxonomy" id="93759"/>
    <lineage>
        <taxon>Eukaryota</taxon>
        <taxon>Viridiplantae</taxon>
        <taxon>Streptophyta</taxon>
        <taxon>Embryophyta</taxon>
        <taxon>Tracheophyta</taxon>
        <taxon>Spermatophyta</taxon>
        <taxon>Magnoliopsida</taxon>
        <taxon>eudicotyledons</taxon>
        <taxon>Gunneridae</taxon>
        <taxon>Pentapetalae</taxon>
        <taxon>rosids</taxon>
        <taxon>malvids</taxon>
        <taxon>Malvales</taxon>
        <taxon>Malvaceae</taxon>
        <taxon>Grewioideae</taxon>
        <taxon>Apeibeae</taxon>
        <taxon>Corchorus</taxon>
    </lineage>
</organism>
<protein>
    <recommendedName>
        <fullName evidence="1">F-box domain-containing protein</fullName>
    </recommendedName>
</protein>
<dbReference type="PROSITE" id="PS50181">
    <property type="entry name" value="FBOX"/>
    <property type="match status" value="1"/>
</dbReference>
<keyword evidence="3" id="KW-1185">Reference proteome</keyword>